<dbReference type="Pfam" id="PF00067">
    <property type="entry name" value="p450"/>
    <property type="match status" value="1"/>
</dbReference>
<dbReference type="GO" id="GO:0016705">
    <property type="term" value="F:oxidoreductase activity, acting on paired donors, with incorporation or reduction of molecular oxygen"/>
    <property type="evidence" value="ECO:0007669"/>
    <property type="project" value="InterPro"/>
</dbReference>
<comment type="similarity">
    <text evidence="1">Belongs to the cytochrome P450 family.</text>
</comment>
<gene>
    <name evidence="2" type="ORF">SAMN05216215_11282</name>
</gene>
<keyword evidence="3" id="KW-1185">Reference proteome</keyword>
<organism evidence="2 3">
    <name type="scientific">Saccharopolyspora shandongensis</name>
    <dbReference type="NCBI Taxonomy" id="418495"/>
    <lineage>
        <taxon>Bacteria</taxon>
        <taxon>Bacillati</taxon>
        <taxon>Actinomycetota</taxon>
        <taxon>Actinomycetes</taxon>
        <taxon>Pseudonocardiales</taxon>
        <taxon>Pseudonocardiaceae</taxon>
        <taxon>Saccharopolyspora</taxon>
    </lineage>
</organism>
<dbReference type="AlphaFoldDB" id="A0A1H3UCQ2"/>
<dbReference type="RefSeq" id="WP_143061393.1">
    <property type="nucleotide sequence ID" value="NZ_FNOK01000128.1"/>
</dbReference>
<evidence type="ECO:0008006" key="4">
    <source>
        <dbReference type="Google" id="ProtNLM"/>
    </source>
</evidence>
<name>A0A1H3UCQ2_9PSEU</name>
<dbReference type="InterPro" id="IPR036396">
    <property type="entry name" value="Cyt_P450_sf"/>
</dbReference>
<dbReference type="STRING" id="418495.SAMN05216215_11282"/>
<evidence type="ECO:0000313" key="3">
    <source>
        <dbReference type="Proteomes" id="UP000199529"/>
    </source>
</evidence>
<dbReference type="OrthoDB" id="5500002at2"/>
<proteinExistence type="inferred from homology"/>
<protein>
    <recommendedName>
        <fullName evidence="4">Cytochrome P450</fullName>
    </recommendedName>
</protein>
<evidence type="ECO:0000256" key="1">
    <source>
        <dbReference type="ARBA" id="ARBA00010617"/>
    </source>
</evidence>
<dbReference type="InterPro" id="IPR001128">
    <property type="entry name" value="Cyt_P450"/>
</dbReference>
<dbReference type="SUPFAM" id="SSF48264">
    <property type="entry name" value="Cytochrome P450"/>
    <property type="match status" value="1"/>
</dbReference>
<dbReference type="GO" id="GO:0005506">
    <property type="term" value="F:iron ion binding"/>
    <property type="evidence" value="ECO:0007669"/>
    <property type="project" value="InterPro"/>
</dbReference>
<dbReference type="GO" id="GO:0020037">
    <property type="term" value="F:heme binding"/>
    <property type="evidence" value="ECO:0007669"/>
    <property type="project" value="InterPro"/>
</dbReference>
<reference evidence="3" key="1">
    <citation type="submission" date="2016-10" db="EMBL/GenBank/DDBJ databases">
        <authorList>
            <person name="Varghese N."/>
            <person name="Submissions S."/>
        </authorList>
    </citation>
    <scope>NUCLEOTIDE SEQUENCE [LARGE SCALE GENOMIC DNA]</scope>
    <source>
        <strain evidence="3">CGMCC 4.3530</strain>
    </source>
</reference>
<dbReference type="Proteomes" id="UP000199529">
    <property type="component" value="Unassembled WGS sequence"/>
</dbReference>
<dbReference type="Gene3D" id="1.10.630.10">
    <property type="entry name" value="Cytochrome P450"/>
    <property type="match status" value="1"/>
</dbReference>
<evidence type="ECO:0000313" key="2">
    <source>
        <dbReference type="EMBL" id="SDZ59625.1"/>
    </source>
</evidence>
<dbReference type="PANTHER" id="PTHR46696:SF1">
    <property type="entry name" value="CYTOCHROME P450 YJIB-RELATED"/>
    <property type="match status" value="1"/>
</dbReference>
<sequence length="73" mass="7783">MTTALIAARDDDGSRLNENELVGTLVSMLAAAHETSANLIDHAVTALLTHPDQLALAQVGEASWEDVVEETLR</sequence>
<dbReference type="EMBL" id="FNOK01000128">
    <property type="protein sequence ID" value="SDZ59625.1"/>
    <property type="molecule type" value="Genomic_DNA"/>
</dbReference>
<dbReference type="GO" id="GO:0004497">
    <property type="term" value="F:monooxygenase activity"/>
    <property type="evidence" value="ECO:0007669"/>
    <property type="project" value="InterPro"/>
</dbReference>
<accession>A0A1H3UCQ2</accession>
<dbReference type="PANTHER" id="PTHR46696">
    <property type="entry name" value="P450, PUTATIVE (EUROFUNG)-RELATED"/>
    <property type="match status" value="1"/>
</dbReference>